<dbReference type="Pfam" id="PF01728">
    <property type="entry name" value="FtsJ"/>
    <property type="match status" value="1"/>
</dbReference>
<dbReference type="OrthoDB" id="417125at2759"/>
<dbReference type="Proteomes" id="UP000284375">
    <property type="component" value="Unassembled WGS sequence"/>
</dbReference>
<dbReference type="InterPro" id="IPR002877">
    <property type="entry name" value="RNA_MeTrfase_FtsJ_dom"/>
</dbReference>
<evidence type="ECO:0000259" key="2">
    <source>
        <dbReference type="Pfam" id="PF01728"/>
    </source>
</evidence>
<proteinExistence type="predicted"/>
<reference evidence="3 4" key="1">
    <citation type="submission" date="2015-09" db="EMBL/GenBank/DDBJ databases">
        <title>Host preference determinants of Valsa canker pathogens revealed by comparative genomics.</title>
        <authorList>
            <person name="Yin Z."/>
            <person name="Huang L."/>
        </authorList>
    </citation>
    <scope>NUCLEOTIDE SEQUENCE [LARGE SCALE GENOMIC DNA]</scope>
    <source>
        <strain evidence="3 4">YSFL</strain>
    </source>
</reference>
<sequence length="453" mass="50750">MSHHPVSDGNQRPESGGRGDDSNVGKSTFHSDDEPQRDTSRFCPSEQMTDRIALTATNETGDNELALGLVKLEVNDSSIDKNDGTQVQNAATTEINELPSGANQTTEAGEPITEEDRLFAHERKAVLRYLLDNVAEFRELSEIPLQGWENPEGDRYFERQRHLSDNPDEQTSKIFLGMMQRVGAKMQEATGVFALSSKRPSMLALGCAPGGFVGTALKVNPDVQIIGITLPAKDNGVECLVRNRRLSLIEADVTMLAADLGMAESDIPADHPDADNFLARQIRPRQQFDLVTCEGGVLRTHEVASYREHREASRLRTSQLAIALARVRPGGSMVVLMHKTETRNSLCLFYTFSRFARIRLFKPDVQHQHRSSFYMIATDVQSQGEAAQRAVRQWTNEWKAATFGTDDEYREEIRSNAMDIDKVLSEFGGEWVEMCRDVWTLQIQGLQKKSFTK</sequence>
<dbReference type="GO" id="GO:0008168">
    <property type="term" value="F:methyltransferase activity"/>
    <property type="evidence" value="ECO:0007669"/>
    <property type="project" value="InterPro"/>
</dbReference>
<keyword evidence="4" id="KW-1185">Reference proteome</keyword>
<protein>
    <recommendedName>
        <fullName evidence="2">Ribosomal RNA methyltransferase FtsJ domain-containing protein</fullName>
    </recommendedName>
</protein>
<accession>A0A423VKP4</accession>
<name>A0A423VKP4_CYTCH</name>
<comment type="caution">
    <text evidence="3">The sequence shown here is derived from an EMBL/GenBank/DDBJ whole genome shotgun (WGS) entry which is preliminary data.</text>
</comment>
<dbReference type="STRING" id="252740.A0A423VKP4"/>
<feature type="region of interest" description="Disordered" evidence="1">
    <location>
        <begin position="1"/>
        <end position="47"/>
    </location>
</feature>
<feature type="compositionally biased region" description="Basic and acidic residues" evidence="1">
    <location>
        <begin position="15"/>
        <end position="40"/>
    </location>
</feature>
<dbReference type="InterPro" id="IPR029063">
    <property type="entry name" value="SAM-dependent_MTases_sf"/>
</dbReference>
<dbReference type="GO" id="GO:0032259">
    <property type="term" value="P:methylation"/>
    <property type="evidence" value="ECO:0007669"/>
    <property type="project" value="InterPro"/>
</dbReference>
<evidence type="ECO:0000313" key="4">
    <source>
        <dbReference type="Proteomes" id="UP000284375"/>
    </source>
</evidence>
<gene>
    <name evidence="3" type="ORF">VSDG_07966</name>
</gene>
<dbReference type="SUPFAM" id="SSF53335">
    <property type="entry name" value="S-adenosyl-L-methionine-dependent methyltransferases"/>
    <property type="match status" value="1"/>
</dbReference>
<organism evidence="3 4">
    <name type="scientific">Cytospora chrysosperma</name>
    <name type="common">Cytospora canker fungus</name>
    <name type="synonym">Sphaeria chrysosperma</name>
    <dbReference type="NCBI Taxonomy" id="252740"/>
    <lineage>
        <taxon>Eukaryota</taxon>
        <taxon>Fungi</taxon>
        <taxon>Dikarya</taxon>
        <taxon>Ascomycota</taxon>
        <taxon>Pezizomycotina</taxon>
        <taxon>Sordariomycetes</taxon>
        <taxon>Sordariomycetidae</taxon>
        <taxon>Diaporthales</taxon>
        <taxon>Cytosporaceae</taxon>
        <taxon>Cytospora</taxon>
    </lineage>
</organism>
<dbReference type="EMBL" id="LJZO01000042">
    <property type="protein sequence ID" value="ROV91583.1"/>
    <property type="molecule type" value="Genomic_DNA"/>
</dbReference>
<evidence type="ECO:0000256" key="1">
    <source>
        <dbReference type="SAM" id="MobiDB-lite"/>
    </source>
</evidence>
<evidence type="ECO:0000313" key="3">
    <source>
        <dbReference type="EMBL" id="ROV91583.1"/>
    </source>
</evidence>
<dbReference type="AlphaFoldDB" id="A0A423VKP4"/>
<dbReference type="Gene3D" id="3.40.50.150">
    <property type="entry name" value="Vaccinia Virus protein VP39"/>
    <property type="match status" value="1"/>
</dbReference>
<feature type="domain" description="Ribosomal RNA methyltransferase FtsJ" evidence="2">
    <location>
        <begin position="180"/>
        <end position="378"/>
    </location>
</feature>